<keyword evidence="3" id="KW-1185">Reference proteome</keyword>
<comment type="caution">
    <text evidence="2">The sequence shown here is derived from an EMBL/GenBank/DDBJ whole genome shotgun (WGS) entry which is preliminary data.</text>
</comment>
<organism evidence="2 3">
    <name type="scientific">Gigaspora margarita</name>
    <dbReference type="NCBI Taxonomy" id="4874"/>
    <lineage>
        <taxon>Eukaryota</taxon>
        <taxon>Fungi</taxon>
        <taxon>Fungi incertae sedis</taxon>
        <taxon>Mucoromycota</taxon>
        <taxon>Glomeromycotina</taxon>
        <taxon>Glomeromycetes</taxon>
        <taxon>Diversisporales</taxon>
        <taxon>Gigasporaceae</taxon>
        <taxon>Gigaspora</taxon>
    </lineage>
</organism>
<dbReference type="Proteomes" id="UP000789901">
    <property type="component" value="Unassembled WGS sequence"/>
</dbReference>
<name>A0ABN7X353_GIGMA</name>
<evidence type="ECO:0000313" key="3">
    <source>
        <dbReference type="Proteomes" id="UP000789901"/>
    </source>
</evidence>
<protein>
    <submittedName>
        <fullName evidence="2">9173_t:CDS:1</fullName>
    </submittedName>
</protein>
<proteinExistence type="predicted"/>
<reference evidence="2 3" key="1">
    <citation type="submission" date="2021-06" db="EMBL/GenBank/DDBJ databases">
        <authorList>
            <person name="Kallberg Y."/>
            <person name="Tangrot J."/>
            <person name="Rosling A."/>
        </authorList>
    </citation>
    <scope>NUCLEOTIDE SEQUENCE [LARGE SCALE GENOMIC DNA]</scope>
    <source>
        <strain evidence="2 3">120-4 pot B 10/14</strain>
    </source>
</reference>
<sequence>MATRSQTFEEKEVLDLSPNYSNDIVLDVAKRENETKDKKPDFPFLIKLSESNKKFFNTELEQSRSGLSLRMKTRNLKVYREEENLIENVGSFGTENTSVSDIRGIVVSDRLLTLFLGFKLDPNFTFKANFAYYGISFDLLEHPLSDDTSKEIKDLKELINNFANREGTETKEKLERICQLVEDNQVYKNYKKKLNDRQLIELQERIQSLEIENERLKNQNKFLSEQLESVAQVEILPK</sequence>
<gene>
    <name evidence="2" type="ORF">GMARGA_LOCUS37355</name>
</gene>
<accession>A0ABN7X353</accession>
<keyword evidence="1" id="KW-0175">Coiled coil</keyword>
<dbReference type="EMBL" id="CAJVQB010077510">
    <property type="protein sequence ID" value="CAG8844901.1"/>
    <property type="molecule type" value="Genomic_DNA"/>
</dbReference>
<evidence type="ECO:0000256" key="1">
    <source>
        <dbReference type="SAM" id="Coils"/>
    </source>
</evidence>
<feature type="coiled-coil region" evidence="1">
    <location>
        <begin position="192"/>
        <end position="233"/>
    </location>
</feature>
<evidence type="ECO:0000313" key="2">
    <source>
        <dbReference type="EMBL" id="CAG8844901.1"/>
    </source>
</evidence>